<dbReference type="Gene3D" id="3.30.1540.10">
    <property type="entry name" value="formyl-coa transferase, domain 3"/>
    <property type="match status" value="1"/>
</dbReference>
<dbReference type="InterPro" id="IPR050509">
    <property type="entry name" value="CoA-transferase_III"/>
</dbReference>
<dbReference type="GO" id="GO:0016740">
    <property type="term" value="F:transferase activity"/>
    <property type="evidence" value="ECO:0007669"/>
    <property type="project" value="UniProtKB-KW"/>
</dbReference>
<reference evidence="2 3" key="1">
    <citation type="submission" date="2016-11" db="EMBL/GenBank/DDBJ databases">
        <authorList>
            <person name="Jaros S."/>
            <person name="Januszkiewicz K."/>
            <person name="Wedrychowicz H."/>
        </authorList>
    </citation>
    <scope>NUCLEOTIDE SEQUENCE [LARGE SCALE GENOMIC DNA]</scope>
    <source>
        <strain evidence="2 3">CGMCC 1.10190</strain>
    </source>
</reference>
<dbReference type="Proteomes" id="UP000184226">
    <property type="component" value="Unassembled WGS sequence"/>
</dbReference>
<evidence type="ECO:0000256" key="1">
    <source>
        <dbReference type="ARBA" id="ARBA00022679"/>
    </source>
</evidence>
<evidence type="ECO:0000313" key="2">
    <source>
        <dbReference type="EMBL" id="SHH67562.1"/>
    </source>
</evidence>
<accession>A0A1M5UX60</accession>
<dbReference type="InterPro" id="IPR023606">
    <property type="entry name" value="CoA-Trfase_III_dom_1_sf"/>
</dbReference>
<sequence length="400" mass="43098">MEYQAHARCPLDGVRVLDLSRVVAGNMASLLLADFGAEVIKVEAPGRGDTLREWNEDGVAVFWKVYGRNKKSITLDIRTPRGKEMLEELVGDAQVLLENFRPGVLERLGFSPERLHELNSRLVVVRVSGWGQTGPYSKLPGFGSLVEALSGFAAKNGFADKPPALPNMALADMVAGLYGAYATLIALREVECKGNSGQVIDLSLLEPMISILGPDIAAYRVTGQVPPRSGNRASVSAPRNIYATRDGKYVALSASTQEMAIRLFRAIGRADLIGDARFRTNSDRLRNIEELDAIIGGFIGARDCVDALAFFAAEHVTVGPVYDVSEVMDDPHIQARGVIVELPDDDMGSIPMHEVLPRLSTSPGAIRRPAPALGADNAEIYAALGLGADDLEKLHTEGVI</sequence>
<dbReference type="PANTHER" id="PTHR48228:SF6">
    <property type="entry name" value="L-CARNITINE COA-TRANSFERASE"/>
    <property type="match status" value="1"/>
</dbReference>
<name>A0A1M5UX60_9BURK</name>
<dbReference type="EMBL" id="FQXE01000004">
    <property type="protein sequence ID" value="SHH67562.1"/>
    <property type="molecule type" value="Genomic_DNA"/>
</dbReference>
<dbReference type="AlphaFoldDB" id="A0A1M5UX60"/>
<keyword evidence="3" id="KW-1185">Reference proteome</keyword>
<dbReference type="SUPFAM" id="SSF89796">
    <property type="entry name" value="CoA-transferase family III (CaiB/BaiF)"/>
    <property type="match status" value="1"/>
</dbReference>
<dbReference type="RefSeq" id="WP_073102828.1">
    <property type="nucleotide sequence ID" value="NZ_FQXE01000004.1"/>
</dbReference>
<dbReference type="PANTHER" id="PTHR48228">
    <property type="entry name" value="SUCCINYL-COA--D-CITRAMALATE COA-TRANSFERASE"/>
    <property type="match status" value="1"/>
</dbReference>
<evidence type="ECO:0000313" key="3">
    <source>
        <dbReference type="Proteomes" id="UP000184226"/>
    </source>
</evidence>
<organism evidence="2 3">
    <name type="scientific">Pollutimonas bauzanensis</name>
    <dbReference type="NCBI Taxonomy" id="658167"/>
    <lineage>
        <taxon>Bacteria</taxon>
        <taxon>Pseudomonadati</taxon>
        <taxon>Pseudomonadota</taxon>
        <taxon>Betaproteobacteria</taxon>
        <taxon>Burkholderiales</taxon>
        <taxon>Alcaligenaceae</taxon>
        <taxon>Pollutimonas</taxon>
    </lineage>
</organism>
<keyword evidence="1 2" id="KW-0808">Transferase</keyword>
<gene>
    <name evidence="2" type="ORF">SAMN04488135_104147</name>
</gene>
<protein>
    <submittedName>
        <fullName evidence="2">Crotonobetainyl-CoA:carnitine CoA-transferase CaiB</fullName>
    </submittedName>
</protein>
<dbReference type="InterPro" id="IPR003673">
    <property type="entry name" value="CoA-Trfase_fam_III"/>
</dbReference>
<dbReference type="OrthoDB" id="5294844at2"/>
<dbReference type="Gene3D" id="3.40.50.10540">
    <property type="entry name" value="Crotonobetainyl-coa:carnitine coa-transferase, domain 1"/>
    <property type="match status" value="1"/>
</dbReference>
<dbReference type="Pfam" id="PF02515">
    <property type="entry name" value="CoA_transf_3"/>
    <property type="match status" value="1"/>
</dbReference>
<dbReference type="InterPro" id="IPR044855">
    <property type="entry name" value="CoA-Trfase_III_dom3_sf"/>
</dbReference>
<proteinExistence type="predicted"/>
<dbReference type="STRING" id="658167.SAMN04488135_104147"/>